<keyword evidence="5" id="KW-0677">Repeat</keyword>
<evidence type="ECO:0000256" key="7">
    <source>
        <dbReference type="ARBA" id="ARBA00022840"/>
    </source>
</evidence>
<reference evidence="13" key="1">
    <citation type="journal article" date="2023" name="GigaByte">
        <title>Genome assembly of the bearded iris, Iris pallida Lam.</title>
        <authorList>
            <person name="Bruccoleri R.E."/>
            <person name="Oakeley E.J."/>
            <person name="Faust A.M.E."/>
            <person name="Altorfer M."/>
            <person name="Dessus-Babus S."/>
            <person name="Burckhardt D."/>
            <person name="Oertli M."/>
            <person name="Naumann U."/>
            <person name="Petersen F."/>
            <person name="Wong J."/>
        </authorList>
    </citation>
    <scope>NUCLEOTIDE SEQUENCE</scope>
    <source>
        <strain evidence="13">GSM-AAB239-AS_SAM_17_03QT</strain>
    </source>
</reference>
<dbReference type="GO" id="GO:0140359">
    <property type="term" value="F:ABC-type transporter activity"/>
    <property type="evidence" value="ECO:0007669"/>
    <property type="project" value="InterPro"/>
</dbReference>
<feature type="domain" description="ABC transporter" evidence="12">
    <location>
        <begin position="809"/>
        <end position="1061"/>
    </location>
</feature>
<sequence>MEETRRSTSSSSIRSSASSFRRIDSNEAELQWTEIDQDRGREGEGEGGGDNNELRFGNRRVFIDSLVKNVEEDNRRLLERVRERLDRVKVKFPTVEVRYQNLSVEATCGVVNGKPLPTLWNATKSIFYGFARAFGYKEEEVKISIIKDASGIIKPSRMTLLLGPPGCGKTTLLLALAGKLSQPLKSQVIRAISYNGFKLEEFVPERTSAYVSQHDLHIPEMTVRETLDFAARFQGVGSREDIMSEVILQEKQAGIVPDFEIDAYMKGISVAGLQKSLQTYYIIKILGLDMCSDTIAGDAMKRGISGGQKKRLTTGEMIVGPYRALFMDEISNGLDSSTTFQIVSCIQQIVHISEATALISLLQPAPETFSLFDDIILMAEGKIIYHGPRDRILEFFEECGFRCPERKGIADFLQEVISKKDQSQYWYQKDQQYVYVTADELSLKFKESNIGKKHEEELSRPFAKSQSHKKALAFSTYSLTKWDLLKTCTEREILLMKRESYIYVFKIIQLVIIAFITMTAFLRTQMDMNLVHASYFMGSLDYSLMRLMTNGIAELTMSISRRPIIYKQRDCNFYPAWAYTIPSCILKIPISLVESFIWTAITYYVIGYSPEAKRFFQQFLLLFALHLASTSLFRFLASLSRTRVAATLAGQLSLSISMIFGGLILPRTSIPAWLGWGFWLSPMTYAEIGIMNNEFQAPRWQKMTSENITVGQEILRGRQLDFQGYFYWLSVAALFGFTLLFNICYTLALTYLKNSGTPKLILSKQQVLMRKAEEGSGTKEELKNKPSEVPPESAARRGSIAIPFKPLTITFQDVSYFIETPQKMGEPSSTKNRLQLLHGITGAFRPGILTALMGVSGAGKTTLMDVLCGRKTGGIIEGDIRIGGYPKVQETFARISGYCEQNDIHSPQITVKESVQFSAWLRLPSQIDQQTQAEFVKEVIEMVELTKIEDSLVGIQGINGLSTEQRKRLTIAVELVANPSIIFMDEPTSGLDARSAAIVMRAVKNIGNSGRTVVCTIHQPSINIFESFDELFLMKAGGRIIYSGPLGRNSIKLVGRTKGICGVPKMKDNCNPATWMLEVTSTSIEHQLGVDFASIFRKSTLYWDNQELVEQLSIPPSGSNDLHFLTLFPQENWGQFKACFWKQCLSYWRSPTYNLIRVMFTITMATLFGILFWKRGEKVNNEQDLFNILGSMFIATLFLGVNNCSCVLPIVARERNVLYREKFAGMYSSWAYSAAQVAIEIPYTFFLSVLFVVITYPTIGYYWSVYKAYWFFYSMFCTILYYNYLGMCIMSSSSTIQLASILASACYTMLNLFSGFLIPGPKIPRWWIWAYWICPTSWSLKGMLTSQYGDISKEITAFGENKPLCAFLEDYYGFHHNQLYMVAIVLAFFPVVFASLFAYNMGRLNFQRR</sequence>
<dbReference type="InterPro" id="IPR003439">
    <property type="entry name" value="ABC_transporter-like_ATP-bd"/>
</dbReference>
<evidence type="ECO:0000256" key="1">
    <source>
        <dbReference type="ARBA" id="ARBA00004141"/>
    </source>
</evidence>
<protein>
    <submittedName>
        <fullName evidence="13">ABC transporter G family member 41-like isoform X1</fullName>
    </submittedName>
</protein>
<dbReference type="GO" id="GO:0016887">
    <property type="term" value="F:ATP hydrolysis activity"/>
    <property type="evidence" value="ECO:0007669"/>
    <property type="project" value="InterPro"/>
</dbReference>
<dbReference type="Pfam" id="PF08370">
    <property type="entry name" value="PDR_assoc"/>
    <property type="match status" value="1"/>
</dbReference>
<dbReference type="InterPro" id="IPR034003">
    <property type="entry name" value="ABCG_PDR_2"/>
</dbReference>
<dbReference type="Proteomes" id="UP001140949">
    <property type="component" value="Unassembled WGS sequence"/>
</dbReference>
<keyword evidence="3" id="KW-0813">Transport</keyword>
<reference evidence="13" key="2">
    <citation type="submission" date="2023-04" db="EMBL/GenBank/DDBJ databases">
        <authorList>
            <person name="Bruccoleri R.E."/>
            <person name="Oakeley E.J."/>
            <person name="Faust A.-M."/>
            <person name="Dessus-Babus S."/>
            <person name="Altorfer M."/>
            <person name="Burckhardt D."/>
            <person name="Oertli M."/>
            <person name="Naumann U."/>
            <person name="Petersen F."/>
            <person name="Wong J."/>
        </authorList>
    </citation>
    <scope>NUCLEOTIDE SEQUENCE</scope>
    <source>
        <strain evidence="13">GSM-AAB239-AS_SAM_17_03QT</strain>
        <tissue evidence="13">Leaf</tissue>
    </source>
</reference>
<dbReference type="PANTHER" id="PTHR19241">
    <property type="entry name" value="ATP-BINDING CASSETTE TRANSPORTER"/>
    <property type="match status" value="1"/>
</dbReference>
<organism evidence="13 14">
    <name type="scientific">Iris pallida</name>
    <name type="common">Sweet iris</name>
    <dbReference type="NCBI Taxonomy" id="29817"/>
    <lineage>
        <taxon>Eukaryota</taxon>
        <taxon>Viridiplantae</taxon>
        <taxon>Streptophyta</taxon>
        <taxon>Embryophyta</taxon>
        <taxon>Tracheophyta</taxon>
        <taxon>Spermatophyta</taxon>
        <taxon>Magnoliopsida</taxon>
        <taxon>Liliopsida</taxon>
        <taxon>Asparagales</taxon>
        <taxon>Iridaceae</taxon>
        <taxon>Iridoideae</taxon>
        <taxon>Irideae</taxon>
        <taxon>Iris</taxon>
    </lineage>
</organism>
<evidence type="ECO:0000256" key="9">
    <source>
        <dbReference type="ARBA" id="ARBA00023136"/>
    </source>
</evidence>
<feature type="transmembrane region" description="Helical" evidence="11">
    <location>
        <begin position="1268"/>
        <end position="1286"/>
    </location>
</feature>
<dbReference type="InterPro" id="IPR003593">
    <property type="entry name" value="AAA+_ATPase"/>
</dbReference>
<dbReference type="Pfam" id="PF01061">
    <property type="entry name" value="ABC2_membrane"/>
    <property type="match status" value="2"/>
</dbReference>
<dbReference type="PROSITE" id="PS50893">
    <property type="entry name" value="ABC_TRANSPORTER_2"/>
    <property type="match status" value="2"/>
</dbReference>
<feature type="transmembrane region" description="Helical" evidence="11">
    <location>
        <begin position="618"/>
        <end position="637"/>
    </location>
</feature>
<gene>
    <name evidence="13" type="ORF">M6B38_165830</name>
</gene>
<dbReference type="FunFam" id="3.40.50.300:FF:000157">
    <property type="entry name" value="ABC transporter G family member 34"/>
    <property type="match status" value="1"/>
</dbReference>
<feature type="transmembrane region" description="Helical" evidence="11">
    <location>
        <begin position="1185"/>
        <end position="1211"/>
    </location>
</feature>
<proteinExistence type="inferred from homology"/>
<feature type="region of interest" description="Disordered" evidence="10">
    <location>
        <begin position="773"/>
        <end position="795"/>
    </location>
</feature>
<dbReference type="InterPro" id="IPR027417">
    <property type="entry name" value="P-loop_NTPase"/>
</dbReference>
<dbReference type="InterPro" id="IPR043926">
    <property type="entry name" value="ABCG_dom"/>
</dbReference>
<feature type="compositionally biased region" description="Low complexity" evidence="10">
    <location>
        <begin position="7"/>
        <end position="20"/>
    </location>
</feature>
<dbReference type="Pfam" id="PF00005">
    <property type="entry name" value="ABC_tran"/>
    <property type="match status" value="2"/>
</dbReference>
<evidence type="ECO:0000259" key="12">
    <source>
        <dbReference type="PROSITE" id="PS50893"/>
    </source>
</evidence>
<name>A0AAX6EY16_IRIPA</name>
<dbReference type="Gene3D" id="3.40.50.300">
    <property type="entry name" value="P-loop containing nucleotide triphosphate hydrolases"/>
    <property type="match status" value="2"/>
</dbReference>
<feature type="transmembrane region" description="Helical" evidence="11">
    <location>
        <begin position="1232"/>
        <end position="1256"/>
    </location>
</feature>
<evidence type="ECO:0000256" key="6">
    <source>
        <dbReference type="ARBA" id="ARBA00022741"/>
    </source>
</evidence>
<dbReference type="SUPFAM" id="SSF52540">
    <property type="entry name" value="P-loop containing nucleoside triphosphate hydrolases"/>
    <property type="match status" value="2"/>
</dbReference>
<feature type="compositionally biased region" description="Basic and acidic residues" evidence="10">
    <location>
        <begin position="773"/>
        <end position="786"/>
    </location>
</feature>
<feature type="transmembrane region" description="Helical" evidence="11">
    <location>
        <begin position="584"/>
        <end position="606"/>
    </location>
</feature>
<evidence type="ECO:0000313" key="14">
    <source>
        <dbReference type="Proteomes" id="UP001140949"/>
    </source>
</evidence>
<feature type="transmembrane region" description="Helical" evidence="11">
    <location>
        <begin position="501"/>
        <end position="522"/>
    </location>
</feature>
<comment type="similarity">
    <text evidence="2">Belongs to the ABC transporter superfamily. ABCG family. PDR (TC 3.A.1.205) subfamily.</text>
</comment>
<evidence type="ECO:0000256" key="2">
    <source>
        <dbReference type="ARBA" id="ARBA00006012"/>
    </source>
</evidence>
<dbReference type="InterPro" id="IPR029481">
    <property type="entry name" value="ABC_trans_N"/>
</dbReference>
<dbReference type="Pfam" id="PF19055">
    <property type="entry name" value="ABC2_membrane_7"/>
    <property type="match status" value="1"/>
</dbReference>
<dbReference type="InterPro" id="IPR013525">
    <property type="entry name" value="ABC2_TM"/>
</dbReference>
<evidence type="ECO:0000256" key="11">
    <source>
        <dbReference type="SAM" id="Phobius"/>
    </source>
</evidence>
<dbReference type="FunFam" id="3.40.50.300:FF:000179">
    <property type="entry name" value="ABC transporter G family member 34"/>
    <property type="match status" value="1"/>
</dbReference>
<comment type="caution">
    <text evidence="13">The sequence shown here is derived from an EMBL/GenBank/DDBJ whole genome shotgun (WGS) entry which is preliminary data.</text>
</comment>
<feature type="transmembrane region" description="Helical" evidence="11">
    <location>
        <begin position="1379"/>
        <end position="1399"/>
    </location>
</feature>
<dbReference type="GO" id="GO:0005886">
    <property type="term" value="C:plasma membrane"/>
    <property type="evidence" value="ECO:0007669"/>
    <property type="project" value="UniProtKB-ARBA"/>
</dbReference>
<feature type="transmembrane region" description="Helical" evidence="11">
    <location>
        <begin position="1298"/>
        <end position="1318"/>
    </location>
</feature>
<dbReference type="SMART" id="SM00382">
    <property type="entry name" value="AAA"/>
    <property type="match status" value="2"/>
</dbReference>
<comment type="subcellular location">
    <subcellularLocation>
        <location evidence="1">Membrane</location>
        <topology evidence="1">Multi-pass membrane protein</topology>
    </subcellularLocation>
</comment>
<keyword evidence="14" id="KW-1185">Reference proteome</keyword>
<feature type="transmembrane region" description="Helical" evidence="11">
    <location>
        <begin position="644"/>
        <end position="665"/>
    </location>
</feature>
<feature type="transmembrane region" description="Helical" evidence="11">
    <location>
        <begin position="725"/>
        <end position="752"/>
    </location>
</feature>
<feature type="transmembrane region" description="Helical" evidence="11">
    <location>
        <begin position="1155"/>
        <end position="1173"/>
    </location>
</feature>
<keyword evidence="4 11" id="KW-0812">Transmembrane</keyword>
<evidence type="ECO:0000256" key="4">
    <source>
        <dbReference type="ARBA" id="ARBA00022692"/>
    </source>
</evidence>
<dbReference type="GO" id="GO:0005524">
    <property type="term" value="F:ATP binding"/>
    <property type="evidence" value="ECO:0007669"/>
    <property type="project" value="UniProtKB-KW"/>
</dbReference>
<evidence type="ECO:0000313" key="13">
    <source>
        <dbReference type="EMBL" id="KAJ6808831.1"/>
    </source>
</evidence>
<evidence type="ECO:0000256" key="8">
    <source>
        <dbReference type="ARBA" id="ARBA00022989"/>
    </source>
</evidence>
<keyword evidence="9 11" id="KW-0472">Membrane</keyword>
<accession>A0AAX6EY16</accession>
<evidence type="ECO:0000256" key="10">
    <source>
        <dbReference type="SAM" id="MobiDB-lite"/>
    </source>
</evidence>
<dbReference type="CDD" id="cd03232">
    <property type="entry name" value="ABCG_PDR_domain2"/>
    <property type="match status" value="1"/>
</dbReference>
<evidence type="ECO:0000256" key="5">
    <source>
        <dbReference type="ARBA" id="ARBA00022737"/>
    </source>
</evidence>
<keyword evidence="7" id="KW-0067">ATP-binding</keyword>
<keyword evidence="8 11" id="KW-1133">Transmembrane helix</keyword>
<keyword evidence="6" id="KW-0547">Nucleotide-binding</keyword>
<dbReference type="Pfam" id="PF14510">
    <property type="entry name" value="ABC_trans_N"/>
    <property type="match status" value="1"/>
</dbReference>
<dbReference type="EMBL" id="JANAVB010033219">
    <property type="protein sequence ID" value="KAJ6808831.1"/>
    <property type="molecule type" value="Genomic_DNA"/>
</dbReference>
<evidence type="ECO:0000256" key="3">
    <source>
        <dbReference type="ARBA" id="ARBA00022448"/>
    </source>
</evidence>
<dbReference type="InterPro" id="IPR013581">
    <property type="entry name" value="PDR_assoc"/>
</dbReference>
<feature type="region of interest" description="Disordered" evidence="10">
    <location>
        <begin position="1"/>
        <end position="53"/>
    </location>
</feature>
<feature type="domain" description="ABC transporter" evidence="12">
    <location>
        <begin position="131"/>
        <end position="405"/>
    </location>
</feature>